<reference evidence="3 4" key="1">
    <citation type="submission" date="2011-08" db="EMBL/GenBank/DDBJ databases">
        <title>The Genome Sequence of Plasmodium vivax Brazil I.</title>
        <authorList>
            <consortium name="The Broad Institute Genome Sequencing Platform"/>
            <consortium name="The Broad Institute Genome Sequencing Center for Infectious Disease"/>
            <person name="Neafsey D."/>
            <person name="Carlton J."/>
            <person name="Barnwell J."/>
            <person name="Collins W."/>
            <person name="Escalante A."/>
            <person name="Mullikin J."/>
            <person name="Saul A."/>
            <person name="Guigo R."/>
            <person name="Camara F."/>
            <person name="Young S.K."/>
            <person name="Zeng Q."/>
            <person name="Gargeya S."/>
            <person name="Fitzgerald M."/>
            <person name="Haas B."/>
            <person name="Abouelleil A."/>
            <person name="Alvarado L."/>
            <person name="Arachchi H.M."/>
            <person name="Berlin A."/>
            <person name="Brown A."/>
            <person name="Chapman S.B."/>
            <person name="Chen Z."/>
            <person name="Dunbar C."/>
            <person name="Freedman E."/>
            <person name="Gearin G."/>
            <person name="Gellesch M."/>
            <person name="Goldberg J."/>
            <person name="Griggs A."/>
            <person name="Gujja S."/>
            <person name="Heiman D."/>
            <person name="Howarth C."/>
            <person name="Larson L."/>
            <person name="Lui A."/>
            <person name="MacDonald P.J.P."/>
            <person name="Montmayeur A."/>
            <person name="Murphy C."/>
            <person name="Neiman D."/>
            <person name="Pearson M."/>
            <person name="Priest M."/>
            <person name="Roberts A."/>
            <person name="Saif S."/>
            <person name="Shea T."/>
            <person name="Shenoy N."/>
            <person name="Sisk P."/>
            <person name="Stolte C."/>
            <person name="Sykes S."/>
            <person name="Wortman J."/>
            <person name="Nusbaum C."/>
            <person name="Birren B."/>
        </authorList>
    </citation>
    <scope>NUCLEOTIDE SEQUENCE [LARGE SCALE GENOMIC DNA]</scope>
    <source>
        <strain evidence="3 4">Brazil I</strain>
    </source>
</reference>
<accession>A0A0J9VH99</accession>
<gene>
    <name evidence="3" type="ORF">PVBG_05452</name>
</gene>
<evidence type="ECO:0000256" key="1">
    <source>
        <dbReference type="SAM" id="MobiDB-lite"/>
    </source>
</evidence>
<evidence type="ECO:0000313" key="3">
    <source>
        <dbReference type="EMBL" id="KMZ86053.1"/>
    </source>
</evidence>
<dbReference type="EMBL" id="KQ234827">
    <property type="protein sequence ID" value="KMZ86053.1"/>
    <property type="molecule type" value="Genomic_DNA"/>
</dbReference>
<evidence type="ECO:0000256" key="2">
    <source>
        <dbReference type="SAM" id="Phobius"/>
    </source>
</evidence>
<keyword evidence="2" id="KW-1133">Transmembrane helix</keyword>
<dbReference type="Proteomes" id="UP000053327">
    <property type="component" value="Unassembled WGS sequence"/>
</dbReference>
<name>A0A0J9VH99_PLAV1</name>
<dbReference type="OrthoDB" id="388662at2759"/>
<keyword evidence="2" id="KW-0472">Membrane</keyword>
<protein>
    <submittedName>
        <fullName evidence="3">Uncharacterized protein</fullName>
    </submittedName>
</protein>
<sequence length="365" mass="42496">MKRYLCTRTSNIKKSIIIKKKRGNYIFYEHIDKYLKYEKFCIDDNNCDPYRDKCKFKKSTSDEKSDIHTNICKRFKYLIHNIFNVMPQHKSSNEEADGKYLIYWLNHEIHLRDANICPKSFYQIMRTLDPEDNLLPILRNYMYYIEENEVNNMHNLFYIYQRYNDFKKIMDSENPNKDTAMKYIANCVGKYKELKAKSSEKTTYLSKALNIFKTKYEQTKLNMATHPEWKIENFPSLDDIVDVQEKGTAPPNINSYRVEIATEPSISQEQPVLTLSTSEATLSHPEARIDQFAETVVVQAESGESNHSPQIQSFQSGNNPVRSEENGSTGLKGEGDLSDYTRTIIGPAIGTIGLSSIFFIFYKVK</sequence>
<feature type="compositionally biased region" description="Polar residues" evidence="1">
    <location>
        <begin position="302"/>
        <end position="329"/>
    </location>
</feature>
<organism evidence="3 4">
    <name type="scientific">Plasmodium vivax (strain Brazil I)</name>
    <dbReference type="NCBI Taxonomy" id="1033975"/>
    <lineage>
        <taxon>Eukaryota</taxon>
        <taxon>Sar</taxon>
        <taxon>Alveolata</taxon>
        <taxon>Apicomplexa</taxon>
        <taxon>Aconoidasida</taxon>
        <taxon>Haemosporida</taxon>
        <taxon>Plasmodiidae</taxon>
        <taxon>Plasmodium</taxon>
        <taxon>Plasmodium (Plasmodium)</taxon>
    </lineage>
</organism>
<feature type="transmembrane region" description="Helical" evidence="2">
    <location>
        <begin position="344"/>
        <end position="362"/>
    </location>
</feature>
<keyword evidence="2" id="KW-0812">Transmembrane</keyword>
<proteinExistence type="predicted"/>
<dbReference type="AlphaFoldDB" id="A0A0J9VH99"/>
<feature type="region of interest" description="Disordered" evidence="1">
    <location>
        <begin position="299"/>
        <end position="336"/>
    </location>
</feature>
<evidence type="ECO:0000313" key="4">
    <source>
        <dbReference type="Proteomes" id="UP000053327"/>
    </source>
</evidence>